<dbReference type="PANTHER" id="PTHR35778:SF1">
    <property type="entry name" value="SIGNALING MUCIN HKR1-RELATED"/>
    <property type="match status" value="1"/>
</dbReference>
<feature type="region of interest" description="Disordered" evidence="1">
    <location>
        <begin position="79"/>
        <end position="125"/>
    </location>
</feature>
<feature type="compositionally biased region" description="Polar residues" evidence="1">
    <location>
        <begin position="903"/>
        <end position="928"/>
    </location>
</feature>
<evidence type="ECO:0000256" key="3">
    <source>
        <dbReference type="SAM" id="SignalP"/>
    </source>
</evidence>
<feature type="compositionally biased region" description="Low complexity" evidence="1">
    <location>
        <begin position="825"/>
        <end position="837"/>
    </location>
</feature>
<dbReference type="GeneID" id="80917488"/>
<dbReference type="GO" id="GO:0001402">
    <property type="term" value="P:signal transduction involved in filamentous growth"/>
    <property type="evidence" value="ECO:0007669"/>
    <property type="project" value="TreeGrafter"/>
</dbReference>
<keyword evidence="2" id="KW-1133">Transmembrane helix</keyword>
<dbReference type="GO" id="GO:0006972">
    <property type="term" value="P:hyperosmotic response"/>
    <property type="evidence" value="ECO:0007669"/>
    <property type="project" value="TreeGrafter"/>
</dbReference>
<feature type="compositionally biased region" description="Polar residues" evidence="1">
    <location>
        <begin position="838"/>
        <end position="879"/>
    </location>
</feature>
<feature type="compositionally biased region" description="Polar residues" evidence="1">
    <location>
        <begin position="1073"/>
        <end position="1088"/>
    </location>
</feature>
<accession>A0AA35IY24</accession>
<sequence>MVSLKINEILLLISLLNAIEAYSNDTTYSRLYSSEIEIGTSYLTSTAFNSRSSNNENSITSSPETTTLAGQYSESARVAVNEEQSTGTPHQYSGALTTSQDADSTLSTQRSTEKAIPSSSEVPTPTNYYSGTSLFSQTLDDNSKSILESSNEVTSSGFLTGIIISTSDGTAVPGKINPTFSSLSKEESTSSQDFSYNDADTTTEMISGVSWLPSAATATRTDSFTSGLVRTEFTSALSRISQPSSIKPTTLVDSFSMGSVQTQLASTISSEVPTEEEYIISELEISENYDSSLAIYLSAALIAEKKSSSLIINLLSSYSKPISTQTFLASHTGNRILTASTVSHPSSITSTTLVDSVSSGSPQTQLINVISISSKVSTDEYTVSDLEFPINYGSSAGNYPDQELIVNSPYTYSTNKASSLITQSTRIESNPIMESSISTTKILFSSISHTKTSTSAFKTMSFASIHSFSSVPSPLDSVAVSSSRTSFPNGIAPSSPLASVVVPSSHTSSPNEVSSSRPTSAAISSTYLSSQNRFPPSSPLASVVVPSSRTSSPNEVSSSPPTSAAISSTYLSSPNGVAPPSPLASVVVPSSRTSSPNEVSSSPLASAAVPSAYISLSSDYTLEFSSVDYSTTSVVPAIPVHSPSLGITNSLQQTSLAIQNIVSEFTSASSTFSQETYPSAISVVSMSSSTSNLFETSQMFLSTQLTPTYNTNLLASSTPRRLISTNAKASYEVTTQNIESSSTSTMVSNFPYFSSSADKEKFSTIPKMTMVISSGIQAHSIYASSSHHSSTGISIGVLDSSKTSGLFASSLDHAPPSTSSANHPGKTASTGKSASSTQESSNSIKFASQPNSQFRNSEVRSTLSTGSNAHFSFTSSLPANSKVNSENSSKKGKTITDNDEKTSSATRKTQNSGLSKTSESYSRPSTKISTGTITTAVQTQVISNLESPTPVLSIYSTNLDSSSNSYAWLPTAIIVQSSETDTSTTLFNPTITGSLPNLIEPAVTASEPINHTLITVGFTAALNYVFLVQNPLSSAQIFNFLPLVLKYPFSDTSSGVESSNGELSSFILSYRSGTSTTTLSPQSKSSLSIVRKKKKGDKEKPPTSTMDLYFPSINASSIAVKQIVPMMDSSKAYIIAVAEVYFPTEAVSYLQELILDVNSTLYNNPQSPLRTLAGLIDNSIPLGSLTLYSSGNEGHVSSLFPSGVLDSSKENSKGIVATYKYGALDDFTNSFTDSAPGWSYAARTIVFLAILTIGALLWLLFAFFVFHYRNILLKRYPKDCIEKSLGNERKFDSTALSRSSSGNQIFNEKPSGSENESVHSVTDDHYIITGENTVYSTTHGLHYTINDDGDLFYKEATLNDLEETAEREDSGIDSILRDCVYDEHQESTEAYLNDEESISSIVDVDENGNIRLYDSYSDDEEPNSFYLPNEVIEEYNNNNVYKIKHNTPETGSCTTDDPEAGNMITNEFSSSSQTCLPSTTYTTPLHTNSIKLQTLRYSEISLSQPNKALFSNHEDLEIDDIDDNGSVSDIQIEELDALDEELYKRISKIAKQQNL</sequence>
<dbReference type="PANTHER" id="PTHR35778">
    <property type="entry name" value="SIGNALING MUCIN HKR1-RELATED"/>
    <property type="match status" value="1"/>
</dbReference>
<dbReference type="GO" id="GO:0005034">
    <property type="term" value="F:osmosensor activity"/>
    <property type="evidence" value="ECO:0007669"/>
    <property type="project" value="InterPro"/>
</dbReference>
<dbReference type="GO" id="GO:0005576">
    <property type="term" value="C:extracellular region"/>
    <property type="evidence" value="ECO:0007669"/>
    <property type="project" value="TreeGrafter"/>
</dbReference>
<keyword evidence="2" id="KW-0812">Transmembrane</keyword>
<feature type="compositionally biased region" description="Low complexity" evidence="1">
    <location>
        <begin position="539"/>
        <end position="569"/>
    </location>
</feature>
<dbReference type="EMBL" id="OX365760">
    <property type="protein sequence ID" value="CAI4038277.1"/>
    <property type="molecule type" value="Genomic_DNA"/>
</dbReference>
<reference evidence="4" key="1">
    <citation type="submission" date="2022-10" db="EMBL/GenBank/DDBJ databases">
        <authorList>
            <person name="Byrne P K."/>
        </authorList>
    </citation>
    <scope>NUCLEOTIDE SEQUENCE</scope>
    <source>
        <strain evidence="4">IFO1815</strain>
    </source>
</reference>
<feature type="region of interest" description="Disordered" evidence="1">
    <location>
        <begin position="808"/>
        <end position="928"/>
    </location>
</feature>
<keyword evidence="3" id="KW-0732">Signal</keyword>
<dbReference type="GO" id="GO:0000282">
    <property type="term" value="P:cellular bud site selection"/>
    <property type="evidence" value="ECO:0007669"/>
    <property type="project" value="TreeGrafter"/>
</dbReference>
<evidence type="ECO:0000256" key="2">
    <source>
        <dbReference type="SAM" id="Phobius"/>
    </source>
</evidence>
<evidence type="ECO:0000313" key="4">
    <source>
        <dbReference type="EMBL" id="CAI4038277.1"/>
    </source>
</evidence>
<feature type="signal peptide" evidence="3">
    <location>
        <begin position="1"/>
        <end position="21"/>
    </location>
</feature>
<feature type="chain" id="PRO_5041385369" evidence="3">
    <location>
        <begin position="22"/>
        <end position="1555"/>
    </location>
</feature>
<keyword evidence="5" id="KW-1185">Reference proteome</keyword>
<evidence type="ECO:0000313" key="5">
    <source>
        <dbReference type="Proteomes" id="UP001161438"/>
    </source>
</evidence>
<gene>
    <name evidence="4" type="primary">SMKI04G6190</name>
    <name evidence="4" type="ORF">SMKI_04G6190</name>
</gene>
<keyword evidence="2" id="KW-0472">Membrane</keyword>
<name>A0AA35IY24_SACMI</name>
<feature type="region of interest" description="Disordered" evidence="1">
    <location>
        <begin position="498"/>
        <end position="518"/>
    </location>
</feature>
<feature type="transmembrane region" description="Helical" evidence="2">
    <location>
        <begin position="1245"/>
        <end position="1268"/>
    </location>
</feature>
<protein>
    <submittedName>
        <fullName evidence="4">Uncharacterized protein</fullName>
    </submittedName>
</protein>
<feature type="region of interest" description="Disordered" evidence="1">
    <location>
        <begin position="1073"/>
        <end position="1103"/>
    </location>
</feature>
<dbReference type="GO" id="GO:0007232">
    <property type="term" value="P:osmosensory signaling pathway via Sho1 osmosensor"/>
    <property type="evidence" value="ECO:0007669"/>
    <property type="project" value="InterPro"/>
</dbReference>
<dbReference type="InterPro" id="IPR039295">
    <property type="entry name" value="MSB2"/>
</dbReference>
<dbReference type="GO" id="GO:0005886">
    <property type="term" value="C:plasma membrane"/>
    <property type="evidence" value="ECO:0007669"/>
    <property type="project" value="InterPro"/>
</dbReference>
<organism evidence="4 5">
    <name type="scientific">Saccharomyces mikatae IFO 1815</name>
    <dbReference type="NCBI Taxonomy" id="226126"/>
    <lineage>
        <taxon>Eukaryota</taxon>
        <taxon>Fungi</taxon>
        <taxon>Dikarya</taxon>
        <taxon>Ascomycota</taxon>
        <taxon>Saccharomycotina</taxon>
        <taxon>Saccharomycetes</taxon>
        <taxon>Saccharomycetales</taxon>
        <taxon>Saccharomycetaceae</taxon>
        <taxon>Saccharomyces</taxon>
    </lineage>
</organism>
<feature type="region of interest" description="Disordered" evidence="1">
    <location>
        <begin position="530"/>
        <end position="603"/>
    </location>
</feature>
<feature type="region of interest" description="Disordered" evidence="1">
    <location>
        <begin position="1295"/>
        <end position="1319"/>
    </location>
</feature>
<evidence type="ECO:0000256" key="1">
    <source>
        <dbReference type="SAM" id="MobiDB-lite"/>
    </source>
</evidence>
<feature type="compositionally biased region" description="Low complexity" evidence="1">
    <location>
        <begin position="583"/>
        <end position="603"/>
    </location>
</feature>
<proteinExistence type="predicted"/>
<dbReference type="GO" id="GO:0009986">
    <property type="term" value="C:cell surface"/>
    <property type="evidence" value="ECO:0007669"/>
    <property type="project" value="TreeGrafter"/>
</dbReference>
<dbReference type="RefSeq" id="XP_056081392.1">
    <property type="nucleotide sequence ID" value="XM_056221619.1"/>
</dbReference>
<feature type="compositionally biased region" description="Polar residues" evidence="1">
    <location>
        <begin position="82"/>
        <end position="110"/>
    </location>
</feature>
<dbReference type="GO" id="GO:0030427">
    <property type="term" value="C:site of polarized growth"/>
    <property type="evidence" value="ECO:0007669"/>
    <property type="project" value="TreeGrafter"/>
</dbReference>
<dbReference type="Proteomes" id="UP001161438">
    <property type="component" value="Chromosome 4"/>
</dbReference>
<dbReference type="GO" id="GO:0031505">
    <property type="term" value="P:fungal-type cell wall organization"/>
    <property type="evidence" value="ECO:0007669"/>
    <property type="project" value="TreeGrafter"/>
</dbReference>